<name>K5VEH2_PHACS</name>
<dbReference type="AlphaFoldDB" id="K5VEH2"/>
<organism evidence="2 3">
    <name type="scientific">Phanerochaete carnosa (strain HHB-10118-sp)</name>
    <name type="common">White-rot fungus</name>
    <name type="synonym">Peniophora carnosa</name>
    <dbReference type="NCBI Taxonomy" id="650164"/>
    <lineage>
        <taxon>Eukaryota</taxon>
        <taxon>Fungi</taxon>
        <taxon>Dikarya</taxon>
        <taxon>Basidiomycota</taxon>
        <taxon>Agaricomycotina</taxon>
        <taxon>Agaricomycetes</taxon>
        <taxon>Polyporales</taxon>
        <taxon>Phanerochaetaceae</taxon>
        <taxon>Phanerochaete</taxon>
    </lineage>
</organism>
<feature type="signal peptide" evidence="1">
    <location>
        <begin position="1"/>
        <end position="24"/>
    </location>
</feature>
<accession>K5VEH2</accession>
<reference evidence="2 3" key="1">
    <citation type="journal article" date="2012" name="BMC Genomics">
        <title>Comparative genomics of the white-rot fungi, Phanerochaete carnosa and P. chrysosporium, to elucidate the genetic basis of the distinct wood types they colonize.</title>
        <authorList>
            <person name="Suzuki H."/>
            <person name="MacDonald J."/>
            <person name="Syed K."/>
            <person name="Salamov A."/>
            <person name="Hori C."/>
            <person name="Aerts A."/>
            <person name="Henrissat B."/>
            <person name="Wiebenga A."/>
            <person name="vanKuyk P.A."/>
            <person name="Barry K."/>
            <person name="Lindquist E."/>
            <person name="LaButti K."/>
            <person name="Lapidus A."/>
            <person name="Lucas S."/>
            <person name="Coutinho P."/>
            <person name="Gong Y."/>
            <person name="Samejima M."/>
            <person name="Mahadevan R."/>
            <person name="Abou-Zaid M."/>
            <person name="de Vries R.P."/>
            <person name="Igarashi K."/>
            <person name="Yadav J.S."/>
            <person name="Grigoriev I.V."/>
            <person name="Master E.R."/>
        </authorList>
    </citation>
    <scope>NUCLEOTIDE SEQUENCE [LARGE SCALE GENOMIC DNA]</scope>
    <source>
        <strain evidence="2 3">HHB-10118-sp</strain>
    </source>
</reference>
<keyword evidence="3" id="KW-1185">Reference proteome</keyword>
<feature type="chain" id="PRO_5003889619" evidence="1">
    <location>
        <begin position="25"/>
        <end position="76"/>
    </location>
</feature>
<dbReference type="KEGG" id="pco:PHACADRAFT_247955"/>
<protein>
    <submittedName>
        <fullName evidence="2">Uncharacterized protein</fullName>
    </submittedName>
</protein>
<dbReference type="GeneID" id="18914223"/>
<evidence type="ECO:0000313" key="3">
    <source>
        <dbReference type="Proteomes" id="UP000008370"/>
    </source>
</evidence>
<dbReference type="Proteomes" id="UP000008370">
    <property type="component" value="Unassembled WGS sequence"/>
</dbReference>
<evidence type="ECO:0000313" key="2">
    <source>
        <dbReference type="EMBL" id="EKM61391.1"/>
    </source>
</evidence>
<proteinExistence type="predicted"/>
<dbReference type="EMBL" id="JH930468">
    <property type="protein sequence ID" value="EKM61391.1"/>
    <property type="molecule type" value="Genomic_DNA"/>
</dbReference>
<keyword evidence="1" id="KW-0732">Signal</keyword>
<dbReference type="RefSeq" id="XP_007390811.1">
    <property type="nucleotide sequence ID" value="XM_007390749.1"/>
</dbReference>
<dbReference type="InParanoid" id="K5VEH2"/>
<sequence length="76" mass="7593">MRPTSLGLAATALLSLVGVPVSFAFPISTSTVSSRAVPPAGSGLFNPGTLSHPLVPITDVVSGVAQDETGTKMKSV</sequence>
<evidence type="ECO:0000256" key="1">
    <source>
        <dbReference type="SAM" id="SignalP"/>
    </source>
</evidence>
<dbReference type="HOGENOM" id="CLU_2655284_0_0_1"/>
<gene>
    <name evidence="2" type="ORF">PHACADRAFT_247955</name>
</gene>
<dbReference type="OrthoDB" id="2796991at2759"/>